<evidence type="ECO:0000313" key="2">
    <source>
        <dbReference type="Proteomes" id="UP000054477"/>
    </source>
</evidence>
<organism evidence="1 2">
    <name type="scientific">Laccaria amethystina LaAM-08-1</name>
    <dbReference type="NCBI Taxonomy" id="1095629"/>
    <lineage>
        <taxon>Eukaryota</taxon>
        <taxon>Fungi</taxon>
        <taxon>Dikarya</taxon>
        <taxon>Basidiomycota</taxon>
        <taxon>Agaricomycotina</taxon>
        <taxon>Agaricomycetes</taxon>
        <taxon>Agaricomycetidae</taxon>
        <taxon>Agaricales</taxon>
        <taxon>Agaricineae</taxon>
        <taxon>Hydnangiaceae</taxon>
        <taxon>Laccaria</taxon>
    </lineage>
</organism>
<dbReference type="Proteomes" id="UP000054477">
    <property type="component" value="Unassembled WGS sequence"/>
</dbReference>
<proteinExistence type="predicted"/>
<reference evidence="1 2" key="1">
    <citation type="submission" date="2014-04" db="EMBL/GenBank/DDBJ databases">
        <authorList>
            <consortium name="DOE Joint Genome Institute"/>
            <person name="Kuo A."/>
            <person name="Kohler A."/>
            <person name="Nagy L.G."/>
            <person name="Floudas D."/>
            <person name="Copeland A."/>
            <person name="Barry K.W."/>
            <person name="Cichocki N."/>
            <person name="Veneault-Fourrey C."/>
            <person name="LaButti K."/>
            <person name="Lindquist E.A."/>
            <person name="Lipzen A."/>
            <person name="Lundell T."/>
            <person name="Morin E."/>
            <person name="Murat C."/>
            <person name="Sun H."/>
            <person name="Tunlid A."/>
            <person name="Henrissat B."/>
            <person name="Grigoriev I.V."/>
            <person name="Hibbett D.S."/>
            <person name="Martin F."/>
            <person name="Nordberg H.P."/>
            <person name="Cantor M.N."/>
            <person name="Hua S.X."/>
        </authorList>
    </citation>
    <scope>NUCLEOTIDE SEQUENCE [LARGE SCALE GENOMIC DNA]</scope>
    <source>
        <strain evidence="1 2">LaAM-08-1</strain>
    </source>
</reference>
<name>A0A0C9XDW0_9AGAR</name>
<reference evidence="2" key="2">
    <citation type="submission" date="2015-01" db="EMBL/GenBank/DDBJ databases">
        <title>Evolutionary Origins and Diversification of the Mycorrhizal Mutualists.</title>
        <authorList>
            <consortium name="DOE Joint Genome Institute"/>
            <consortium name="Mycorrhizal Genomics Consortium"/>
            <person name="Kohler A."/>
            <person name="Kuo A."/>
            <person name="Nagy L.G."/>
            <person name="Floudas D."/>
            <person name="Copeland A."/>
            <person name="Barry K.W."/>
            <person name="Cichocki N."/>
            <person name="Veneault-Fourrey C."/>
            <person name="LaButti K."/>
            <person name="Lindquist E.A."/>
            <person name="Lipzen A."/>
            <person name="Lundell T."/>
            <person name="Morin E."/>
            <person name="Murat C."/>
            <person name="Riley R."/>
            <person name="Ohm R."/>
            <person name="Sun H."/>
            <person name="Tunlid A."/>
            <person name="Henrissat B."/>
            <person name="Grigoriev I.V."/>
            <person name="Hibbett D.S."/>
            <person name="Martin F."/>
        </authorList>
    </citation>
    <scope>NUCLEOTIDE SEQUENCE [LARGE SCALE GENOMIC DNA]</scope>
    <source>
        <strain evidence="2">LaAM-08-1</strain>
    </source>
</reference>
<sequence>MPVPSAVLIARDRVLKRRNNAQHGLHRHAKDEATPLTFRCVPKQCFRAGLHGGMVATGVPPSVHGTILRGSGIQGSRGLR</sequence>
<keyword evidence="2" id="KW-1185">Reference proteome</keyword>
<evidence type="ECO:0000313" key="1">
    <source>
        <dbReference type="EMBL" id="KIK03031.1"/>
    </source>
</evidence>
<dbReference type="EMBL" id="KN838585">
    <property type="protein sequence ID" value="KIK03031.1"/>
    <property type="molecule type" value="Genomic_DNA"/>
</dbReference>
<protein>
    <submittedName>
        <fullName evidence="1">Uncharacterized protein</fullName>
    </submittedName>
</protein>
<dbReference type="HOGENOM" id="CLU_2590143_0_0_1"/>
<accession>A0A0C9XDW0</accession>
<gene>
    <name evidence="1" type="ORF">K443DRAFT_95860</name>
</gene>
<dbReference type="AlphaFoldDB" id="A0A0C9XDW0"/>